<dbReference type="InParanoid" id="A0A5C7EXK6"/>
<evidence type="ECO:0000256" key="2">
    <source>
        <dbReference type="ARBA" id="ARBA00006337"/>
    </source>
</evidence>
<evidence type="ECO:0000313" key="15">
    <source>
        <dbReference type="Proteomes" id="UP000321201"/>
    </source>
</evidence>
<evidence type="ECO:0000256" key="1">
    <source>
        <dbReference type="ARBA" id="ARBA00004651"/>
    </source>
</evidence>
<comment type="caution">
    <text evidence="14">The sequence shown here is derived from an EMBL/GenBank/DDBJ whole genome shotgun (WGS) entry which is preliminary data.</text>
</comment>
<keyword evidence="6 10" id="KW-1133">Transmembrane helix</keyword>
<comment type="similarity">
    <text evidence="2">Belongs to the UPF0053 family.</text>
</comment>
<dbReference type="CDD" id="cd04590">
    <property type="entry name" value="CBS_pair_CorC_HlyC_assoc"/>
    <property type="match status" value="1"/>
</dbReference>
<dbReference type="Pfam" id="PF03471">
    <property type="entry name" value="CorC_HlyC"/>
    <property type="match status" value="1"/>
</dbReference>
<dbReference type="Gene3D" id="3.10.580.10">
    <property type="entry name" value="CBS-domain"/>
    <property type="match status" value="1"/>
</dbReference>
<gene>
    <name evidence="14" type="ORF">FR698_03555</name>
</gene>
<dbReference type="Proteomes" id="UP000321201">
    <property type="component" value="Unassembled WGS sequence"/>
</dbReference>
<comment type="subcellular location">
    <subcellularLocation>
        <location evidence="1">Cell membrane</location>
        <topology evidence="1">Multi-pass membrane protein</topology>
    </subcellularLocation>
</comment>
<accession>A0A5C7EXK6</accession>
<organism evidence="14 15">
    <name type="scientific">Pelomicrobium methylotrophicum</name>
    <dbReference type="NCBI Taxonomy" id="2602750"/>
    <lineage>
        <taxon>Bacteria</taxon>
        <taxon>Pseudomonadati</taxon>
        <taxon>Pseudomonadota</taxon>
        <taxon>Hydrogenophilia</taxon>
        <taxon>Hydrogenophilia incertae sedis</taxon>
        <taxon>Pelomicrobium</taxon>
    </lineage>
</organism>
<keyword evidence="7 9" id="KW-0129">CBS domain</keyword>
<feature type="transmembrane region" description="Helical" evidence="11">
    <location>
        <begin position="62"/>
        <end position="86"/>
    </location>
</feature>
<feature type="domain" description="CBS" evidence="12">
    <location>
        <begin position="276"/>
        <end position="336"/>
    </location>
</feature>
<dbReference type="GO" id="GO:0050660">
    <property type="term" value="F:flavin adenine dinucleotide binding"/>
    <property type="evidence" value="ECO:0007669"/>
    <property type="project" value="InterPro"/>
</dbReference>
<dbReference type="FunCoup" id="A0A5C7EXK6">
    <property type="interactions" value="189"/>
</dbReference>
<evidence type="ECO:0000256" key="8">
    <source>
        <dbReference type="ARBA" id="ARBA00023136"/>
    </source>
</evidence>
<evidence type="ECO:0000313" key="14">
    <source>
        <dbReference type="EMBL" id="TXF13153.1"/>
    </source>
</evidence>
<keyword evidence="3" id="KW-1003">Cell membrane</keyword>
<dbReference type="InterPro" id="IPR002550">
    <property type="entry name" value="CNNM"/>
</dbReference>
<dbReference type="InterPro" id="IPR036318">
    <property type="entry name" value="FAD-bd_PCMH-like_sf"/>
</dbReference>
<evidence type="ECO:0000259" key="13">
    <source>
        <dbReference type="PROSITE" id="PS51846"/>
    </source>
</evidence>
<keyword evidence="5" id="KW-0677">Repeat</keyword>
<dbReference type="AlphaFoldDB" id="A0A5C7EXK6"/>
<dbReference type="Gene3D" id="3.30.465.10">
    <property type="match status" value="1"/>
</dbReference>
<dbReference type="InterPro" id="IPR046342">
    <property type="entry name" value="CBS_dom_sf"/>
</dbReference>
<dbReference type="GO" id="GO:0005886">
    <property type="term" value="C:plasma membrane"/>
    <property type="evidence" value="ECO:0007669"/>
    <property type="project" value="UniProtKB-SubCell"/>
</dbReference>
<dbReference type="RefSeq" id="WP_147798795.1">
    <property type="nucleotide sequence ID" value="NZ_VPFL01000003.1"/>
</dbReference>
<dbReference type="PANTHER" id="PTHR22777:SF32">
    <property type="entry name" value="UPF0053 INNER MEMBRANE PROTEIN YFJD"/>
    <property type="match status" value="1"/>
</dbReference>
<evidence type="ECO:0000256" key="9">
    <source>
        <dbReference type="PROSITE-ProRule" id="PRU00703"/>
    </source>
</evidence>
<dbReference type="InterPro" id="IPR000644">
    <property type="entry name" value="CBS_dom"/>
</dbReference>
<evidence type="ECO:0000256" key="3">
    <source>
        <dbReference type="ARBA" id="ARBA00022475"/>
    </source>
</evidence>
<name>A0A5C7EXK6_9PROT</name>
<dbReference type="InterPro" id="IPR016169">
    <property type="entry name" value="FAD-bd_PCMH_sub2"/>
</dbReference>
<feature type="transmembrane region" description="Helical" evidence="11">
    <location>
        <begin position="98"/>
        <end position="120"/>
    </location>
</feature>
<dbReference type="OrthoDB" id="9797674at2"/>
<dbReference type="Pfam" id="PF01595">
    <property type="entry name" value="CNNM"/>
    <property type="match status" value="1"/>
</dbReference>
<evidence type="ECO:0000256" key="4">
    <source>
        <dbReference type="ARBA" id="ARBA00022692"/>
    </source>
</evidence>
<reference evidence="14 15" key="1">
    <citation type="submission" date="2019-08" db="EMBL/GenBank/DDBJ databases">
        <title>Pelomicrobium methylotrophicum gen. nov., sp. nov. a moderately thermophilic, facultatively anaerobic, lithoautotrophic and methylotrophic bacterium isolated from a terrestrial mud volcano.</title>
        <authorList>
            <person name="Slobodkina G.B."/>
            <person name="Merkel A.Y."/>
            <person name="Slobodkin A.I."/>
        </authorList>
    </citation>
    <scope>NUCLEOTIDE SEQUENCE [LARGE SCALE GENOMIC DNA]</scope>
    <source>
        <strain evidence="14 15">SM250</strain>
    </source>
</reference>
<keyword evidence="15" id="KW-1185">Reference proteome</keyword>
<keyword evidence="8 10" id="KW-0472">Membrane</keyword>
<dbReference type="InterPro" id="IPR044751">
    <property type="entry name" value="Ion_transp-like_CBS"/>
</dbReference>
<evidence type="ECO:0000256" key="10">
    <source>
        <dbReference type="PROSITE-ProRule" id="PRU01193"/>
    </source>
</evidence>
<dbReference type="PROSITE" id="PS51846">
    <property type="entry name" value="CNNM"/>
    <property type="match status" value="1"/>
</dbReference>
<dbReference type="InterPro" id="IPR005170">
    <property type="entry name" value="Transptr-assoc_dom"/>
</dbReference>
<dbReference type="PROSITE" id="PS51371">
    <property type="entry name" value="CBS"/>
    <property type="match status" value="1"/>
</dbReference>
<dbReference type="PANTHER" id="PTHR22777">
    <property type="entry name" value="HEMOLYSIN-RELATED"/>
    <property type="match status" value="1"/>
</dbReference>
<dbReference type="SMART" id="SM01091">
    <property type="entry name" value="CorC_HlyC"/>
    <property type="match status" value="1"/>
</dbReference>
<dbReference type="EMBL" id="VPFL01000003">
    <property type="protein sequence ID" value="TXF13153.1"/>
    <property type="molecule type" value="Genomic_DNA"/>
</dbReference>
<evidence type="ECO:0000256" key="7">
    <source>
        <dbReference type="ARBA" id="ARBA00023122"/>
    </source>
</evidence>
<evidence type="ECO:0000256" key="5">
    <source>
        <dbReference type="ARBA" id="ARBA00022737"/>
    </source>
</evidence>
<sequence length="433" mass="47823">MDRIPTGALLSVLAVLLILSALFSISETAMMALNRYRLKHQAQKGHRGARLASRLLANTDKLLGVILLGNNLVNMAAAALVTVITIRLFGEGELALSFATLLLTFIVLVFCEITPKVIAAAHPEPIAFTASYVLTPVLKLMYPVVWFVNLFVRGLLWLLRIRPAGEGTAQLSLEELRTLVLEAGHYLPPKHHTILLNLFELQDIRVDDVMVPRSQIEAVDLEVPLETLKNQLATAYHTRLLVYRGELDNVVGILHARRVLNFVSDPGVSVEDLKEVIQPPYFIPSGTPLLTQLHQFQENHQRLGLVVDEYGELLGLVTVEDILEEIVGEFTTHSPLEAGGFVAQEDGSYLVEGATPLRELNRKLGYRLPTDGPRTLNGLILEHFQDIPEAGTSVKIAGQPMEIVQVQDRAIKRVRLFPPVRAEAPAEESPVAS</sequence>
<keyword evidence="4 10" id="KW-0812">Transmembrane</keyword>
<dbReference type="Pfam" id="PF00571">
    <property type="entry name" value="CBS"/>
    <property type="match status" value="1"/>
</dbReference>
<dbReference type="SUPFAM" id="SSF56176">
    <property type="entry name" value="FAD-binding/transporter-associated domain-like"/>
    <property type="match status" value="1"/>
</dbReference>
<dbReference type="SUPFAM" id="SSF54631">
    <property type="entry name" value="CBS-domain pair"/>
    <property type="match status" value="1"/>
</dbReference>
<evidence type="ECO:0000259" key="12">
    <source>
        <dbReference type="PROSITE" id="PS51371"/>
    </source>
</evidence>
<feature type="domain" description="CNNM transmembrane" evidence="13">
    <location>
        <begin position="2"/>
        <end position="193"/>
    </location>
</feature>
<protein>
    <submittedName>
        <fullName evidence="14">HlyC/CorC family transporter</fullName>
    </submittedName>
</protein>
<evidence type="ECO:0000256" key="11">
    <source>
        <dbReference type="SAM" id="Phobius"/>
    </source>
</evidence>
<evidence type="ECO:0000256" key="6">
    <source>
        <dbReference type="ARBA" id="ARBA00022989"/>
    </source>
</evidence>
<proteinExistence type="inferred from homology"/>